<sequence>MGTPTFSGFGFKMNVQLERHLEMSEPHILFLRKNDVRIEEIPYAELTLYYKIIE</sequence>
<gene>
    <name evidence="1" type="ORF">XB16_1439</name>
</gene>
<evidence type="ECO:0000313" key="1">
    <source>
        <dbReference type="EMBL" id="AVQ11771.1"/>
    </source>
</evidence>
<evidence type="ECO:0000313" key="2">
    <source>
        <dbReference type="Proteomes" id="UP000033961"/>
    </source>
</evidence>
<proteinExistence type="predicted"/>
<name>A0A2P1QSA1_9LEPT</name>
<dbReference type="AlphaFoldDB" id="A0A2P1QSA1"/>
<dbReference type="Proteomes" id="UP000033961">
    <property type="component" value="Chromosome I"/>
</dbReference>
<accession>A0A2P1QSA1</accession>
<organism evidence="1 2">
    <name type="scientific">Leptospira santarosai</name>
    <dbReference type="NCBI Taxonomy" id="28183"/>
    <lineage>
        <taxon>Bacteria</taxon>
        <taxon>Pseudomonadati</taxon>
        <taxon>Spirochaetota</taxon>
        <taxon>Spirochaetia</taxon>
        <taxon>Leptospirales</taxon>
        <taxon>Leptospiraceae</taxon>
        <taxon>Leptospira</taxon>
    </lineage>
</organism>
<protein>
    <submittedName>
        <fullName evidence="1">Uncharacterized protein</fullName>
    </submittedName>
</protein>
<reference evidence="1 2" key="1">
    <citation type="journal article" date="2015" name="Genome Announc.">
        <title>Draft Genome Sequences of Leptospira santarosai Strains U160, U164, and U233, Isolated from Asymptomatic Cattle.</title>
        <authorList>
            <person name="Kremer F.S."/>
            <person name="Eslabao M.R."/>
            <person name="Provisor M."/>
            <person name="Woloski R.D."/>
            <person name="Ramires O.V."/>
            <person name="Moreno L.Z."/>
            <person name="Moreno A.M."/>
            <person name="Hamond C."/>
            <person name="Lilenbaum W."/>
            <person name="Dellagostin O.A."/>
        </authorList>
    </citation>
    <scope>NUCLEOTIDE SEQUENCE [LARGE SCALE GENOMIC DNA]</scope>
    <source>
        <strain evidence="1 2">U160</strain>
    </source>
</reference>
<dbReference type="EMBL" id="CP027843">
    <property type="protein sequence ID" value="AVQ11771.1"/>
    <property type="molecule type" value="Genomic_DNA"/>
</dbReference>